<accession>A0A074ZIQ1</accession>
<organism evidence="2 3">
    <name type="scientific">Opisthorchis viverrini</name>
    <name type="common">Southeast Asian liver fluke</name>
    <dbReference type="NCBI Taxonomy" id="6198"/>
    <lineage>
        <taxon>Eukaryota</taxon>
        <taxon>Metazoa</taxon>
        <taxon>Spiralia</taxon>
        <taxon>Lophotrochozoa</taxon>
        <taxon>Platyhelminthes</taxon>
        <taxon>Trematoda</taxon>
        <taxon>Digenea</taxon>
        <taxon>Opisthorchiida</taxon>
        <taxon>Opisthorchiata</taxon>
        <taxon>Opisthorchiidae</taxon>
        <taxon>Opisthorchis</taxon>
    </lineage>
</organism>
<dbReference type="RefSeq" id="XP_009170604.1">
    <property type="nucleotide sequence ID" value="XM_009172340.1"/>
</dbReference>
<name>A0A074ZIQ1_OPIVI</name>
<dbReference type="CTD" id="20321116"/>
<protein>
    <submittedName>
        <fullName evidence="2">Uncharacterized protein</fullName>
    </submittedName>
</protein>
<dbReference type="GeneID" id="20321116"/>
<dbReference type="KEGG" id="ovi:T265_06937"/>
<gene>
    <name evidence="2" type="ORF">T265_06937</name>
</gene>
<dbReference type="EMBL" id="KL596770">
    <property type="protein sequence ID" value="KER25647.1"/>
    <property type="molecule type" value="Genomic_DNA"/>
</dbReference>
<proteinExistence type="predicted"/>
<sequence>MPHEGWDTARLPKSRQGNREEEVGFEPRTSWSVNSRSNHLNHVASVENKNEHLFVPAILHEWGEPDVCGVHIIIYAPTILLVDNPTEMTNSLSRATRQT</sequence>
<evidence type="ECO:0000313" key="3">
    <source>
        <dbReference type="Proteomes" id="UP000054324"/>
    </source>
</evidence>
<dbReference type="Proteomes" id="UP000054324">
    <property type="component" value="Unassembled WGS sequence"/>
</dbReference>
<reference evidence="2 3" key="1">
    <citation type="submission" date="2013-11" db="EMBL/GenBank/DDBJ databases">
        <title>Opisthorchis viverrini - life in the bile duct.</title>
        <authorList>
            <person name="Young N.D."/>
            <person name="Nagarajan N."/>
            <person name="Lin S.J."/>
            <person name="Korhonen P.K."/>
            <person name="Jex A.R."/>
            <person name="Hall R.S."/>
            <person name="Safavi-Hemami H."/>
            <person name="Kaewkong W."/>
            <person name="Bertrand D."/>
            <person name="Gao S."/>
            <person name="Seet Q."/>
            <person name="Wongkham S."/>
            <person name="Teh B.T."/>
            <person name="Wongkham C."/>
            <person name="Intapan P.M."/>
            <person name="Maleewong W."/>
            <person name="Yang X."/>
            <person name="Hu M."/>
            <person name="Wang Z."/>
            <person name="Hofmann A."/>
            <person name="Sternberg P.W."/>
            <person name="Tan P."/>
            <person name="Wang J."/>
            <person name="Gasser R.B."/>
        </authorList>
    </citation>
    <scope>NUCLEOTIDE SEQUENCE [LARGE SCALE GENOMIC DNA]</scope>
</reference>
<keyword evidence="3" id="KW-1185">Reference proteome</keyword>
<dbReference type="AlphaFoldDB" id="A0A074ZIQ1"/>
<dbReference type="OrthoDB" id="16290at2759"/>
<evidence type="ECO:0000313" key="2">
    <source>
        <dbReference type="EMBL" id="KER25647.1"/>
    </source>
</evidence>
<evidence type="ECO:0000256" key="1">
    <source>
        <dbReference type="SAM" id="MobiDB-lite"/>
    </source>
</evidence>
<feature type="region of interest" description="Disordered" evidence="1">
    <location>
        <begin position="1"/>
        <end position="28"/>
    </location>
</feature>